<evidence type="ECO:0000256" key="1">
    <source>
        <dbReference type="SAM" id="MobiDB-lite"/>
    </source>
</evidence>
<gene>
    <name evidence="3" type="ORF">GIL414_LOCUS34816</name>
</gene>
<evidence type="ECO:0000313" key="4">
    <source>
        <dbReference type="Proteomes" id="UP000681720"/>
    </source>
</evidence>
<dbReference type="InterPro" id="IPR025398">
    <property type="entry name" value="DUF4371"/>
</dbReference>
<dbReference type="PANTHER" id="PTHR45749">
    <property type="match status" value="1"/>
</dbReference>
<comment type="caution">
    <text evidence="3">The sequence shown here is derived from an EMBL/GenBank/DDBJ whole genome shotgun (WGS) entry which is preliminary data.</text>
</comment>
<accession>A0A8S2XMT0</accession>
<feature type="compositionally biased region" description="Low complexity" evidence="1">
    <location>
        <begin position="153"/>
        <end position="167"/>
    </location>
</feature>
<organism evidence="3 4">
    <name type="scientific">Rotaria magnacalcarata</name>
    <dbReference type="NCBI Taxonomy" id="392030"/>
    <lineage>
        <taxon>Eukaryota</taxon>
        <taxon>Metazoa</taxon>
        <taxon>Spiralia</taxon>
        <taxon>Gnathifera</taxon>
        <taxon>Rotifera</taxon>
        <taxon>Eurotatoria</taxon>
        <taxon>Bdelloidea</taxon>
        <taxon>Philodinida</taxon>
        <taxon>Philodinidae</taxon>
        <taxon>Rotaria</taxon>
    </lineage>
</organism>
<proteinExistence type="predicted"/>
<dbReference type="PANTHER" id="PTHR45749:SF37">
    <property type="entry name" value="OS05G0311600 PROTEIN"/>
    <property type="match status" value="1"/>
</dbReference>
<name>A0A8S2XMT0_9BILA</name>
<feature type="domain" description="DUF4371" evidence="2">
    <location>
        <begin position="249"/>
        <end position="396"/>
    </location>
</feature>
<evidence type="ECO:0000259" key="2">
    <source>
        <dbReference type="Pfam" id="PF14291"/>
    </source>
</evidence>
<feature type="compositionally biased region" description="Low complexity" evidence="1">
    <location>
        <begin position="103"/>
        <end position="144"/>
    </location>
</feature>
<evidence type="ECO:0000313" key="3">
    <source>
        <dbReference type="EMBL" id="CAF4503122.1"/>
    </source>
</evidence>
<feature type="compositionally biased region" description="Basic and acidic residues" evidence="1">
    <location>
        <begin position="1"/>
        <end position="10"/>
    </location>
</feature>
<feature type="compositionally biased region" description="Low complexity" evidence="1">
    <location>
        <begin position="59"/>
        <end position="94"/>
    </location>
</feature>
<dbReference type="Proteomes" id="UP000681720">
    <property type="component" value="Unassembled WGS sequence"/>
</dbReference>
<feature type="region of interest" description="Disordered" evidence="1">
    <location>
        <begin position="1"/>
        <end position="30"/>
    </location>
</feature>
<feature type="compositionally biased region" description="Polar residues" evidence="1">
    <location>
        <begin position="49"/>
        <end position="58"/>
    </location>
</feature>
<feature type="region of interest" description="Disordered" evidence="1">
    <location>
        <begin position="49"/>
        <end position="167"/>
    </location>
</feature>
<dbReference type="Pfam" id="PF14291">
    <property type="entry name" value="DUF4371"/>
    <property type="match status" value="1"/>
</dbReference>
<sequence length="406" mass="45596">MEPFLKEPKHGTIQSFFRSHTKKSQKSNNSLTSIEITVSQSDGIVQIDSTSCTNQQEQLPLYSSTPRLLSPSSSTQQEQISSSSLESPQLLSPSSKRRQEQISLSSPKSPRLLSPSSKWCSSSSKQQEQISSSSLESPQLLSPSSKRRQEQISSSLPKSPELLLSSSSEHQQEKVVSSLLESPLSLFSSSNKPIPNTVDISCSCNEPPSQPKLAIYPLSKHNRSFRSQWFSQFRWLETNFNNRNQSDALVRGFNSWKHACSTNQGFLKHQYSKSHIQAHVNFEECISRKNSASSILQVIDRSRTEIMKQNRQKLAKIVSALHLCCRQMIAIRGHLESESSANRGNFIELLNWASGTDPIASSILNDSAKNSTYLIPYIQNELISLLALHIRQQISEKERSLNYARS</sequence>
<dbReference type="AlphaFoldDB" id="A0A8S2XMT0"/>
<protein>
    <recommendedName>
        <fullName evidence="2">DUF4371 domain-containing protein</fullName>
    </recommendedName>
</protein>
<dbReference type="EMBL" id="CAJOBJ010081500">
    <property type="protein sequence ID" value="CAF4503122.1"/>
    <property type="molecule type" value="Genomic_DNA"/>
</dbReference>
<reference evidence="3" key="1">
    <citation type="submission" date="2021-02" db="EMBL/GenBank/DDBJ databases">
        <authorList>
            <person name="Nowell W R."/>
        </authorList>
    </citation>
    <scope>NUCLEOTIDE SEQUENCE</scope>
</reference>